<evidence type="ECO:0000313" key="1">
    <source>
        <dbReference type="Proteomes" id="UP000504634"/>
    </source>
</evidence>
<dbReference type="RefSeq" id="XP_030377761.1">
    <property type="nucleotide sequence ID" value="XM_030521901.1"/>
</dbReference>
<reference evidence="2" key="1">
    <citation type="submission" date="2025-08" db="UniProtKB">
        <authorList>
            <consortium name="RefSeq"/>
        </authorList>
    </citation>
    <scope>IDENTIFICATION</scope>
    <source>
        <strain evidence="2">11010-0011.00</strain>
        <tissue evidence="2">Whole body</tissue>
    </source>
</reference>
<keyword evidence="1" id="KW-1185">Reference proteome</keyword>
<protein>
    <submittedName>
        <fullName evidence="2">Uncharacterized protein LOC115626517</fullName>
    </submittedName>
</protein>
<evidence type="ECO:0000313" key="2">
    <source>
        <dbReference type="RefSeq" id="XP_030377761.1"/>
    </source>
</evidence>
<organism evidence="1 2">
    <name type="scientific">Drosophila lebanonensis</name>
    <name type="common">Fruit fly</name>
    <name type="synonym">Scaptodrosophila lebanonensis</name>
    <dbReference type="NCBI Taxonomy" id="7225"/>
    <lineage>
        <taxon>Eukaryota</taxon>
        <taxon>Metazoa</taxon>
        <taxon>Ecdysozoa</taxon>
        <taxon>Arthropoda</taxon>
        <taxon>Hexapoda</taxon>
        <taxon>Insecta</taxon>
        <taxon>Pterygota</taxon>
        <taxon>Neoptera</taxon>
        <taxon>Endopterygota</taxon>
        <taxon>Diptera</taxon>
        <taxon>Brachycera</taxon>
        <taxon>Muscomorpha</taxon>
        <taxon>Ephydroidea</taxon>
        <taxon>Drosophilidae</taxon>
        <taxon>Scaptodrosophila</taxon>
    </lineage>
</organism>
<accession>A0A6J2TMG5</accession>
<dbReference type="GeneID" id="115626517"/>
<dbReference type="AlphaFoldDB" id="A0A6J2TMG5"/>
<gene>
    <name evidence="2" type="primary">LOC115626517</name>
</gene>
<proteinExistence type="predicted"/>
<dbReference type="Proteomes" id="UP000504634">
    <property type="component" value="Unplaced"/>
</dbReference>
<name>A0A6J2TMG5_DROLE</name>
<sequence>MELNSGPCPDVGKHTKLSGFTDAMVWSNFVWGSGISNPTCQHVFMKHILDIQAKRVTFMGGDNKNYLVFGLCYFEDKLTDMHAFGAYGVTLSQHPDEATKKRIYEIFAKNNMSTNELIEPCLDGLVSK</sequence>